<dbReference type="EMBL" id="CAJPDQ010000006">
    <property type="protein sequence ID" value="CAF9911521.1"/>
    <property type="molecule type" value="Genomic_DNA"/>
</dbReference>
<dbReference type="InterPro" id="IPR002108">
    <property type="entry name" value="ADF-H"/>
</dbReference>
<evidence type="ECO:0000256" key="1">
    <source>
        <dbReference type="ARBA" id="ARBA00004109"/>
    </source>
</evidence>
<keyword evidence="8" id="KW-1185">Reference proteome</keyword>
<dbReference type="GO" id="GO:0003779">
    <property type="term" value="F:actin binding"/>
    <property type="evidence" value="ECO:0007669"/>
    <property type="project" value="UniProtKB-KW"/>
</dbReference>
<evidence type="ECO:0000259" key="6">
    <source>
        <dbReference type="PROSITE" id="PS51263"/>
    </source>
</evidence>
<evidence type="ECO:0000256" key="3">
    <source>
        <dbReference type="ARBA" id="ARBA00015630"/>
    </source>
</evidence>
<dbReference type="Gene3D" id="3.40.20.10">
    <property type="entry name" value="Severin"/>
    <property type="match status" value="1"/>
</dbReference>
<dbReference type="GO" id="GO:0016363">
    <property type="term" value="C:nuclear matrix"/>
    <property type="evidence" value="ECO:0007669"/>
    <property type="project" value="UniProtKB-SubCell"/>
</dbReference>
<gene>
    <name evidence="7" type="ORF">GOMPHAMPRED_007435</name>
</gene>
<evidence type="ECO:0000256" key="2">
    <source>
        <dbReference type="ARBA" id="ARBA00006844"/>
    </source>
</evidence>
<name>A0A8H3ERQ2_9LECA</name>
<dbReference type="Pfam" id="PF00241">
    <property type="entry name" value="Cofilin_ADF"/>
    <property type="match status" value="1"/>
</dbReference>
<comment type="caution">
    <text evidence="7">The sequence shown here is derived from an EMBL/GenBank/DDBJ whole genome shotgun (WGS) entry which is preliminary data.</text>
</comment>
<evidence type="ECO:0000313" key="8">
    <source>
        <dbReference type="Proteomes" id="UP000664169"/>
    </source>
</evidence>
<dbReference type="AlphaFoldDB" id="A0A8H3ERQ2"/>
<dbReference type="Proteomes" id="UP000664169">
    <property type="component" value="Unassembled WGS sequence"/>
</dbReference>
<keyword evidence="4" id="KW-0009">Actin-binding</keyword>
<dbReference type="SMART" id="SM00102">
    <property type="entry name" value="ADF"/>
    <property type="match status" value="1"/>
</dbReference>
<dbReference type="GO" id="GO:0015629">
    <property type="term" value="C:actin cytoskeleton"/>
    <property type="evidence" value="ECO:0007669"/>
    <property type="project" value="InterPro"/>
</dbReference>
<dbReference type="OrthoDB" id="10249245at2759"/>
<reference evidence="7" key="1">
    <citation type="submission" date="2021-03" db="EMBL/GenBank/DDBJ databases">
        <authorList>
            <person name="Tagirdzhanova G."/>
        </authorList>
    </citation>
    <scope>NUCLEOTIDE SEQUENCE</scope>
</reference>
<dbReference type="CDD" id="cd11286">
    <property type="entry name" value="ADF_cofilin_like"/>
    <property type="match status" value="1"/>
</dbReference>
<dbReference type="InterPro" id="IPR017904">
    <property type="entry name" value="ADF/Cofilin"/>
</dbReference>
<sequence>MSKSGVSIHPSCVTVYNELKLGKGAVKYVIYKLSDDYKEVVVETQSGASDYEEFRNHLVNAKSVHRGKEGKGPRYAVYDFEYELKSGEGKRDFVLADRMGRNTITFIAWSPDDAGVFPKMTYASSREALKLALVGLAADVQINSDDELEYDTILKEVSRNKR</sequence>
<accession>A0A8H3ERQ2</accession>
<dbReference type="GO" id="GO:0030042">
    <property type="term" value="P:actin filament depolymerization"/>
    <property type="evidence" value="ECO:0007669"/>
    <property type="project" value="InterPro"/>
</dbReference>
<feature type="domain" description="ADF-H" evidence="6">
    <location>
        <begin position="5"/>
        <end position="158"/>
    </location>
</feature>
<evidence type="ECO:0000256" key="4">
    <source>
        <dbReference type="ARBA" id="ARBA00023203"/>
    </source>
</evidence>
<dbReference type="SUPFAM" id="SSF55753">
    <property type="entry name" value="Actin depolymerizing proteins"/>
    <property type="match status" value="1"/>
</dbReference>
<evidence type="ECO:0000256" key="5">
    <source>
        <dbReference type="ARBA" id="ARBA00032427"/>
    </source>
</evidence>
<comment type="subcellular location">
    <subcellularLocation>
        <location evidence="1">Nucleus matrix</location>
    </subcellularLocation>
</comment>
<dbReference type="PANTHER" id="PTHR11913">
    <property type="entry name" value="COFILIN-RELATED"/>
    <property type="match status" value="1"/>
</dbReference>
<dbReference type="PROSITE" id="PS51263">
    <property type="entry name" value="ADF_H"/>
    <property type="match status" value="1"/>
</dbReference>
<evidence type="ECO:0000313" key="7">
    <source>
        <dbReference type="EMBL" id="CAF9911521.1"/>
    </source>
</evidence>
<dbReference type="InterPro" id="IPR029006">
    <property type="entry name" value="ADF-H/Gelsolin-like_dom_sf"/>
</dbReference>
<proteinExistence type="inferred from homology"/>
<comment type="similarity">
    <text evidence="2">Belongs to the actin-binding proteins ADF family.</text>
</comment>
<organism evidence="7 8">
    <name type="scientific">Gomphillus americanus</name>
    <dbReference type="NCBI Taxonomy" id="1940652"/>
    <lineage>
        <taxon>Eukaryota</taxon>
        <taxon>Fungi</taxon>
        <taxon>Dikarya</taxon>
        <taxon>Ascomycota</taxon>
        <taxon>Pezizomycotina</taxon>
        <taxon>Lecanoromycetes</taxon>
        <taxon>OSLEUM clade</taxon>
        <taxon>Ostropomycetidae</taxon>
        <taxon>Ostropales</taxon>
        <taxon>Graphidaceae</taxon>
        <taxon>Gomphilloideae</taxon>
        <taxon>Gomphillus</taxon>
    </lineage>
</organism>
<protein>
    <recommendedName>
        <fullName evidence="3">Cofilin</fullName>
    </recommendedName>
    <alternativeName>
        <fullName evidence="5">Actin-depolymerizing factor 1</fullName>
    </alternativeName>
</protein>